<keyword evidence="1" id="KW-0472">Membrane</keyword>
<feature type="transmembrane region" description="Helical" evidence="1">
    <location>
        <begin position="62"/>
        <end position="79"/>
    </location>
</feature>
<name>A0A3L0VY21_ECOLX</name>
<keyword evidence="1" id="KW-1133">Transmembrane helix</keyword>
<dbReference type="AlphaFoldDB" id="A0A3L0VY21"/>
<accession>A0A3L0VY21</accession>
<evidence type="ECO:0000313" key="2">
    <source>
        <dbReference type="EMBL" id="MHO04638.1"/>
    </source>
</evidence>
<keyword evidence="1" id="KW-0812">Transmembrane</keyword>
<proteinExistence type="predicted"/>
<evidence type="ECO:0000256" key="1">
    <source>
        <dbReference type="SAM" id="Phobius"/>
    </source>
</evidence>
<protein>
    <submittedName>
        <fullName evidence="2">Uncharacterized protein</fullName>
    </submittedName>
</protein>
<reference evidence="2" key="1">
    <citation type="submission" date="2018-10" db="EMBL/GenBank/DDBJ databases">
        <authorList>
            <consortium name="NARMS: The National Antimicrobial Resistance Monitoring System"/>
        </authorList>
    </citation>
    <scope>NUCLEOTIDE SEQUENCE [LARGE SCALE GENOMIC DNA]</scope>
    <source>
        <strain evidence="2">CVM N17EC0388</strain>
    </source>
</reference>
<feature type="transmembrane region" description="Helical" evidence="1">
    <location>
        <begin position="6"/>
        <end position="30"/>
    </location>
</feature>
<comment type="caution">
    <text evidence="2">The sequence shown here is derived from an EMBL/GenBank/DDBJ whole genome shotgun (WGS) entry which is preliminary data.</text>
</comment>
<gene>
    <name evidence="2" type="ORF">D9F05_09660</name>
</gene>
<organism evidence="2">
    <name type="scientific">Escherichia coli</name>
    <dbReference type="NCBI Taxonomy" id="562"/>
    <lineage>
        <taxon>Bacteria</taxon>
        <taxon>Pseudomonadati</taxon>
        <taxon>Pseudomonadota</taxon>
        <taxon>Gammaproteobacteria</taxon>
        <taxon>Enterobacterales</taxon>
        <taxon>Enterobacteriaceae</taxon>
        <taxon>Escherichia</taxon>
    </lineage>
</organism>
<dbReference type="EMBL" id="RNRV01000013">
    <property type="protein sequence ID" value="MHO04638.1"/>
    <property type="molecule type" value="Genomic_DNA"/>
</dbReference>
<sequence>MNVDVFRYLLSGVLVLVAIGFSLRFIGLYFEKSEPTPIDFREPEWAESIDRSAAARNQGDRNTCLLMAAASLLIAFIIFPR</sequence>